<keyword evidence="12" id="KW-0813">Transport</keyword>
<evidence type="ECO:0000256" key="25">
    <source>
        <dbReference type="ARBA" id="ARBA00023136"/>
    </source>
</evidence>
<evidence type="ECO:0000256" key="36">
    <source>
        <dbReference type="ARBA" id="ARBA00048309"/>
    </source>
</evidence>
<keyword evidence="17" id="KW-0967">Endosome</keyword>
<reference evidence="46" key="1">
    <citation type="submission" date="2025-08" db="UniProtKB">
        <authorList>
            <consortium name="RefSeq"/>
        </authorList>
    </citation>
    <scope>IDENTIFICATION</scope>
</reference>
<keyword evidence="26" id="KW-1015">Disulfide bond</keyword>
<keyword evidence="18" id="KW-1000">Mitochondrion outer membrane</keyword>
<evidence type="ECO:0000256" key="1">
    <source>
        <dbReference type="ARBA" id="ARBA00004146"/>
    </source>
</evidence>
<dbReference type="InterPro" id="IPR011527">
    <property type="entry name" value="ABC1_TM_dom"/>
</dbReference>
<evidence type="ECO:0000259" key="43">
    <source>
        <dbReference type="PROSITE" id="PS50893"/>
    </source>
</evidence>
<dbReference type="InterPro" id="IPR003593">
    <property type="entry name" value="AAA+_ATPase"/>
</dbReference>
<evidence type="ECO:0000313" key="45">
    <source>
        <dbReference type="Proteomes" id="UP000694867"/>
    </source>
</evidence>
<feature type="transmembrane region" description="Helical" evidence="42">
    <location>
        <begin position="179"/>
        <end position="197"/>
    </location>
</feature>
<evidence type="ECO:0000256" key="32">
    <source>
        <dbReference type="ARBA" id="ARBA00031413"/>
    </source>
</evidence>
<dbReference type="GO" id="GO:0005524">
    <property type="term" value="F:ATP binding"/>
    <property type="evidence" value="ECO:0007669"/>
    <property type="project" value="UniProtKB-KW"/>
</dbReference>
<keyword evidence="23" id="KW-0333">Golgi apparatus</keyword>
<evidence type="ECO:0000256" key="18">
    <source>
        <dbReference type="ARBA" id="ARBA00022787"/>
    </source>
</evidence>
<keyword evidence="21" id="KW-1278">Translocase</keyword>
<evidence type="ECO:0000259" key="44">
    <source>
        <dbReference type="PROSITE" id="PS50929"/>
    </source>
</evidence>
<dbReference type="GO" id="GO:0016887">
    <property type="term" value="F:ATP hydrolysis activity"/>
    <property type="evidence" value="ECO:0007669"/>
    <property type="project" value="InterPro"/>
</dbReference>
<dbReference type="KEGG" id="goe:100909174"/>
<evidence type="ECO:0000256" key="34">
    <source>
        <dbReference type="ARBA" id="ARBA00047753"/>
    </source>
</evidence>
<keyword evidence="19" id="KW-0256">Endoplasmic reticulum</keyword>
<dbReference type="RefSeq" id="XP_003746651.1">
    <property type="nucleotide sequence ID" value="XM_003746603.1"/>
</dbReference>
<dbReference type="InterPro" id="IPR027417">
    <property type="entry name" value="P-loop_NTPase"/>
</dbReference>
<evidence type="ECO:0000256" key="13">
    <source>
        <dbReference type="ARBA" id="ARBA00022475"/>
    </source>
</evidence>
<feature type="region of interest" description="Disordered" evidence="41">
    <location>
        <begin position="824"/>
        <end position="844"/>
    </location>
</feature>
<keyword evidence="13" id="KW-1003">Cell membrane</keyword>
<feature type="transmembrane region" description="Helical" evidence="42">
    <location>
        <begin position="371"/>
        <end position="393"/>
    </location>
</feature>
<feature type="transmembrane region" description="Helical" evidence="42">
    <location>
        <begin position="29"/>
        <end position="52"/>
    </location>
</feature>
<name>A0AAJ6QX10_9ACAR</name>
<keyword evidence="20 46" id="KW-0067">ATP-binding</keyword>
<dbReference type="Pfam" id="PF16185">
    <property type="entry name" value="MTABC_N"/>
    <property type="match status" value="1"/>
</dbReference>
<evidence type="ECO:0000256" key="3">
    <source>
        <dbReference type="ARBA" id="ARBA00004337"/>
    </source>
</evidence>
<accession>A0AAJ6QX10</accession>
<dbReference type="CTD" id="41925"/>
<comment type="catalytic activity">
    <reaction evidence="35">
        <text>uroporphyrin I(in) + ATP + H2O = uroporphyrin I(out) + ADP + phosphate + H(+)</text>
        <dbReference type="Rhea" id="RHEA:66772"/>
        <dbReference type="ChEBI" id="CHEBI:15377"/>
        <dbReference type="ChEBI" id="CHEBI:15378"/>
        <dbReference type="ChEBI" id="CHEBI:30616"/>
        <dbReference type="ChEBI" id="CHEBI:43474"/>
        <dbReference type="ChEBI" id="CHEBI:167480"/>
        <dbReference type="ChEBI" id="CHEBI:456216"/>
    </reaction>
    <physiologicalReaction direction="left-to-right" evidence="35">
        <dbReference type="Rhea" id="RHEA:66773"/>
    </physiologicalReaction>
</comment>
<dbReference type="InterPro" id="IPR036640">
    <property type="entry name" value="ABC1_TM_sf"/>
</dbReference>
<evidence type="ECO:0000256" key="30">
    <source>
        <dbReference type="ARBA" id="ARBA00024385"/>
    </source>
</evidence>
<keyword evidence="14" id="KW-0964">Secreted</keyword>
<evidence type="ECO:0000256" key="8">
    <source>
        <dbReference type="ARBA" id="ARBA00004651"/>
    </source>
</evidence>
<dbReference type="InterPro" id="IPR039421">
    <property type="entry name" value="Type_1_exporter"/>
</dbReference>
<dbReference type="SUPFAM" id="SSF52540">
    <property type="entry name" value="P-loop containing nucleoside triphosphate hydrolases"/>
    <property type="match status" value="1"/>
</dbReference>
<dbReference type="EC" id="7.6.2.5" evidence="30"/>
<comment type="catalytic activity">
    <reaction evidence="34">
        <text>coproporphyrinogen III(in) + ATP + H2O = coproporphyrinogen III(out) + ADP + phosphate + H(+)</text>
        <dbReference type="Rhea" id="RHEA:66680"/>
        <dbReference type="ChEBI" id="CHEBI:15377"/>
        <dbReference type="ChEBI" id="CHEBI:15378"/>
        <dbReference type="ChEBI" id="CHEBI:30616"/>
        <dbReference type="ChEBI" id="CHEBI:43474"/>
        <dbReference type="ChEBI" id="CHEBI:57309"/>
        <dbReference type="ChEBI" id="CHEBI:456216"/>
    </reaction>
    <physiologicalReaction direction="left-to-right" evidence="34">
        <dbReference type="Rhea" id="RHEA:66681"/>
    </physiologicalReaction>
</comment>
<evidence type="ECO:0000256" key="5">
    <source>
        <dbReference type="ARBA" id="ARBA00004414"/>
    </source>
</evidence>
<dbReference type="SUPFAM" id="SSF90123">
    <property type="entry name" value="ABC transporter transmembrane region"/>
    <property type="match status" value="1"/>
</dbReference>
<keyword evidence="25 42" id="KW-0472">Membrane</keyword>
<evidence type="ECO:0000256" key="29">
    <source>
        <dbReference type="ARBA" id="ARBA00024363"/>
    </source>
</evidence>
<evidence type="ECO:0000256" key="19">
    <source>
        <dbReference type="ARBA" id="ARBA00022824"/>
    </source>
</evidence>
<dbReference type="GO" id="GO:0005576">
    <property type="term" value="C:extracellular region"/>
    <property type="evidence" value="ECO:0007669"/>
    <property type="project" value="UniProtKB-SubCell"/>
</dbReference>
<dbReference type="FunFam" id="3.40.50.300:FF:000186">
    <property type="entry name" value="ATP-binding cassette sub-family B member 7, mitochondrial"/>
    <property type="match status" value="1"/>
</dbReference>
<comment type="catalytic activity">
    <reaction evidence="33">
        <text>heme b(in) + ATP + H2O = heme b(out) + ADP + phosphate + H(+)</text>
        <dbReference type="Rhea" id="RHEA:19261"/>
        <dbReference type="ChEBI" id="CHEBI:15377"/>
        <dbReference type="ChEBI" id="CHEBI:15378"/>
        <dbReference type="ChEBI" id="CHEBI:30616"/>
        <dbReference type="ChEBI" id="CHEBI:43474"/>
        <dbReference type="ChEBI" id="CHEBI:60344"/>
        <dbReference type="ChEBI" id="CHEBI:456216"/>
        <dbReference type="EC" id="7.6.2.5"/>
    </reaction>
    <physiologicalReaction direction="left-to-right" evidence="33">
        <dbReference type="Rhea" id="RHEA:19262"/>
    </physiologicalReaction>
</comment>
<evidence type="ECO:0000256" key="42">
    <source>
        <dbReference type="SAM" id="Phobius"/>
    </source>
</evidence>
<evidence type="ECO:0000256" key="35">
    <source>
        <dbReference type="ARBA" id="ARBA00047789"/>
    </source>
</evidence>
<comment type="catalytic activity">
    <reaction evidence="37">
        <text>pheophorbide a(in) + ATP + H2O = pheophorbide a(out) + ADP + phosphate + H(+)</text>
        <dbReference type="Rhea" id="RHEA:61360"/>
        <dbReference type="ChEBI" id="CHEBI:15377"/>
        <dbReference type="ChEBI" id="CHEBI:15378"/>
        <dbReference type="ChEBI" id="CHEBI:30616"/>
        <dbReference type="ChEBI" id="CHEBI:43474"/>
        <dbReference type="ChEBI" id="CHEBI:58687"/>
        <dbReference type="ChEBI" id="CHEBI:456216"/>
    </reaction>
    <physiologicalReaction direction="left-to-right" evidence="37">
        <dbReference type="Rhea" id="RHEA:61361"/>
    </physiologicalReaction>
</comment>
<evidence type="ECO:0000313" key="46">
    <source>
        <dbReference type="RefSeq" id="XP_003746651.1"/>
    </source>
</evidence>
<dbReference type="PROSITE" id="PS50929">
    <property type="entry name" value="ABC_TM1F"/>
    <property type="match status" value="1"/>
</dbReference>
<evidence type="ECO:0000256" key="6">
    <source>
        <dbReference type="ARBA" id="ARBA00004477"/>
    </source>
</evidence>
<evidence type="ECO:0000256" key="12">
    <source>
        <dbReference type="ARBA" id="ARBA00022448"/>
    </source>
</evidence>
<feature type="transmembrane region" description="Helical" evidence="42">
    <location>
        <begin position="292"/>
        <end position="314"/>
    </location>
</feature>
<organism evidence="45 46">
    <name type="scientific">Galendromus occidentalis</name>
    <name type="common">western predatory mite</name>
    <dbReference type="NCBI Taxonomy" id="34638"/>
    <lineage>
        <taxon>Eukaryota</taxon>
        <taxon>Metazoa</taxon>
        <taxon>Ecdysozoa</taxon>
        <taxon>Arthropoda</taxon>
        <taxon>Chelicerata</taxon>
        <taxon>Arachnida</taxon>
        <taxon>Acari</taxon>
        <taxon>Parasitiformes</taxon>
        <taxon>Mesostigmata</taxon>
        <taxon>Gamasina</taxon>
        <taxon>Phytoseioidea</taxon>
        <taxon>Phytoseiidae</taxon>
        <taxon>Typhlodrominae</taxon>
        <taxon>Galendromus</taxon>
    </lineage>
</organism>
<feature type="transmembrane region" description="Helical" evidence="42">
    <location>
        <begin position="137"/>
        <end position="159"/>
    </location>
</feature>
<feature type="transmembrane region" description="Helical" evidence="42">
    <location>
        <begin position="252"/>
        <end position="272"/>
    </location>
</feature>
<feature type="transmembrane region" description="Helical" evidence="42">
    <location>
        <begin position="520"/>
        <end position="541"/>
    </location>
</feature>
<evidence type="ECO:0000256" key="7">
    <source>
        <dbReference type="ARBA" id="ARBA00004550"/>
    </source>
</evidence>
<evidence type="ECO:0000256" key="10">
    <source>
        <dbReference type="ARBA" id="ARBA00004656"/>
    </source>
</evidence>
<comment type="catalytic activity">
    <reaction evidence="39">
        <text>coproporphyrin III(in) + ATP + H2O = coproporphyrin III(out) + ADP + phosphate + H(+)</text>
        <dbReference type="Rhea" id="RHEA:66664"/>
        <dbReference type="ChEBI" id="CHEBI:15377"/>
        <dbReference type="ChEBI" id="CHEBI:15378"/>
        <dbReference type="ChEBI" id="CHEBI:30616"/>
        <dbReference type="ChEBI" id="CHEBI:43474"/>
        <dbReference type="ChEBI" id="CHEBI:131725"/>
        <dbReference type="ChEBI" id="CHEBI:456216"/>
    </reaction>
    <physiologicalReaction direction="left-to-right" evidence="39">
        <dbReference type="Rhea" id="RHEA:66665"/>
    </physiologicalReaction>
</comment>
<feature type="transmembrane region" description="Helical" evidence="42">
    <location>
        <begin position="73"/>
        <end position="94"/>
    </location>
</feature>
<dbReference type="Pfam" id="PF00005">
    <property type="entry name" value="ABC_tran"/>
    <property type="match status" value="1"/>
</dbReference>
<dbReference type="Gene3D" id="3.40.50.300">
    <property type="entry name" value="P-loop containing nucleotide triphosphate hydrolases"/>
    <property type="match status" value="1"/>
</dbReference>
<evidence type="ECO:0000256" key="16">
    <source>
        <dbReference type="ARBA" id="ARBA00022741"/>
    </source>
</evidence>
<feature type="domain" description="ABC transporter" evidence="43">
    <location>
        <begin position="580"/>
        <end position="814"/>
    </location>
</feature>
<comment type="subunit">
    <text evidence="11">Homodimer.</text>
</comment>
<evidence type="ECO:0000256" key="23">
    <source>
        <dbReference type="ARBA" id="ARBA00023034"/>
    </source>
</evidence>
<evidence type="ECO:0000256" key="38">
    <source>
        <dbReference type="ARBA" id="ARBA00048510"/>
    </source>
</evidence>
<evidence type="ECO:0000256" key="26">
    <source>
        <dbReference type="ARBA" id="ARBA00023157"/>
    </source>
</evidence>
<evidence type="ECO:0000256" key="9">
    <source>
        <dbReference type="ARBA" id="ARBA00004653"/>
    </source>
</evidence>
<evidence type="ECO:0000256" key="41">
    <source>
        <dbReference type="SAM" id="MobiDB-lite"/>
    </source>
</evidence>
<dbReference type="GeneID" id="100909174"/>
<evidence type="ECO:0000256" key="22">
    <source>
        <dbReference type="ARBA" id="ARBA00022989"/>
    </source>
</evidence>
<dbReference type="GO" id="GO:0032585">
    <property type="term" value="C:multivesicular body membrane"/>
    <property type="evidence" value="ECO:0007669"/>
    <property type="project" value="UniProtKB-SubCell"/>
</dbReference>
<evidence type="ECO:0000256" key="2">
    <source>
        <dbReference type="ARBA" id="ARBA00004333"/>
    </source>
</evidence>
<evidence type="ECO:0000256" key="37">
    <source>
        <dbReference type="ARBA" id="ARBA00048455"/>
    </source>
</evidence>
<evidence type="ECO:0000256" key="27">
    <source>
        <dbReference type="ARBA" id="ARBA00023228"/>
    </source>
</evidence>
<dbReference type="Gene3D" id="1.20.1560.10">
    <property type="entry name" value="ABC transporter type 1, transmembrane domain"/>
    <property type="match status" value="1"/>
</dbReference>
<dbReference type="InterPro" id="IPR017871">
    <property type="entry name" value="ABC_transporter-like_CS"/>
</dbReference>
<evidence type="ECO:0000256" key="20">
    <source>
        <dbReference type="ARBA" id="ARBA00022840"/>
    </source>
</evidence>
<dbReference type="PANTHER" id="PTHR24221">
    <property type="entry name" value="ATP-BINDING CASSETTE SUB-FAMILY B"/>
    <property type="match status" value="1"/>
</dbReference>
<evidence type="ECO:0000256" key="40">
    <source>
        <dbReference type="ARBA" id="ARBA00049398"/>
    </source>
</evidence>
<keyword evidence="27" id="KW-0458">Lysosome</keyword>
<feature type="domain" description="ABC transmembrane type-1" evidence="44">
    <location>
        <begin position="255"/>
        <end position="546"/>
    </location>
</feature>
<dbReference type="SMART" id="SM00382">
    <property type="entry name" value="AAA"/>
    <property type="match status" value="1"/>
</dbReference>
<protein>
    <recommendedName>
        <fullName evidence="31">ATP-binding cassette sub-family B member 6</fullName>
        <ecNumber evidence="30">7.6.2.5</ecNumber>
    </recommendedName>
    <alternativeName>
        <fullName evidence="32">ABC-type heme transporter ABCB6</fullName>
    </alternativeName>
</protein>
<dbReference type="GO" id="GO:0005789">
    <property type="term" value="C:endoplasmic reticulum membrane"/>
    <property type="evidence" value="ECO:0007669"/>
    <property type="project" value="UniProtKB-SubCell"/>
</dbReference>
<dbReference type="Pfam" id="PF00664">
    <property type="entry name" value="ABC_membrane"/>
    <property type="match status" value="1"/>
</dbReference>
<dbReference type="PANTHER" id="PTHR24221:SF654">
    <property type="entry name" value="ATP-BINDING CASSETTE SUB-FAMILY B MEMBER 6"/>
    <property type="match status" value="1"/>
</dbReference>
<dbReference type="GO" id="GO:0005886">
    <property type="term" value="C:plasma membrane"/>
    <property type="evidence" value="ECO:0007669"/>
    <property type="project" value="UniProtKB-SubCell"/>
</dbReference>
<evidence type="ECO:0000256" key="4">
    <source>
        <dbReference type="ARBA" id="ARBA00004374"/>
    </source>
</evidence>
<keyword evidence="22 42" id="KW-1133">Transmembrane helix</keyword>
<dbReference type="InterPro" id="IPR003439">
    <property type="entry name" value="ABC_transporter-like_ATP-bd"/>
</dbReference>
<evidence type="ECO:0000256" key="21">
    <source>
        <dbReference type="ARBA" id="ARBA00022967"/>
    </source>
</evidence>
<comment type="catalytic activity">
    <reaction evidence="40">
        <text>coproporphyrin I(in) + ATP + H2O = coproporphyrin I(out) + ADP + phosphate + H(+)</text>
        <dbReference type="Rhea" id="RHEA:66768"/>
        <dbReference type="ChEBI" id="CHEBI:15377"/>
        <dbReference type="ChEBI" id="CHEBI:15378"/>
        <dbReference type="ChEBI" id="CHEBI:30616"/>
        <dbReference type="ChEBI" id="CHEBI:43474"/>
        <dbReference type="ChEBI" id="CHEBI:167478"/>
        <dbReference type="ChEBI" id="CHEBI:456216"/>
    </reaction>
    <physiologicalReaction direction="left-to-right" evidence="40">
        <dbReference type="Rhea" id="RHEA:66769"/>
    </physiologicalReaction>
</comment>
<dbReference type="InterPro" id="IPR032410">
    <property type="entry name" value="ABCB6_N"/>
</dbReference>
<dbReference type="CDD" id="cd18581">
    <property type="entry name" value="ABC_6TM_ABCB6"/>
    <property type="match status" value="1"/>
</dbReference>
<gene>
    <name evidence="46" type="primary">LOC100909174</name>
</gene>
<evidence type="ECO:0000256" key="39">
    <source>
        <dbReference type="ARBA" id="ARBA00048636"/>
    </source>
</evidence>
<dbReference type="GO" id="GO:0031901">
    <property type="term" value="C:early endosome membrane"/>
    <property type="evidence" value="ECO:0007669"/>
    <property type="project" value="UniProtKB-SubCell"/>
</dbReference>
<feature type="transmembrane region" description="Helical" evidence="42">
    <location>
        <begin position="106"/>
        <end position="125"/>
    </location>
</feature>
<dbReference type="GO" id="GO:0005741">
    <property type="term" value="C:mitochondrial outer membrane"/>
    <property type="evidence" value="ECO:0007669"/>
    <property type="project" value="UniProtKB-SubCell"/>
</dbReference>
<comment type="catalytic activity">
    <reaction evidence="38">
        <text>uroporphyrin III(in) + ATP + H2O = uroporphyrin III(out) + ADP + phosphate + H(+)</text>
        <dbReference type="Rhea" id="RHEA:66776"/>
        <dbReference type="ChEBI" id="CHEBI:15377"/>
        <dbReference type="ChEBI" id="CHEBI:15378"/>
        <dbReference type="ChEBI" id="CHEBI:30616"/>
        <dbReference type="ChEBI" id="CHEBI:43474"/>
        <dbReference type="ChEBI" id="CHEBI:167479"/>
        <dbReference type="ChEBI" id="CHEBI:456216"/>
    </reaction>
    <physiologicalReaction direction="left-to-right" evidence="38">
        <dbReference type="Rhea" id="RHEA:66777"/>
    </physiologicalReaction>
</comment>
<keyword evidence="16" id="KW-0547">Nucleotide-binding</keyword>
<sequence>MELLRNITFCPQNESLWTVWEDHGLSRCFSYTLTSSLLALWITMGGLSEWWIYRKYGNQIERRVLVAKPVYTIQLLLVWLLIFLVIGQLVIDFLRLDGQSLYGFNILWSALMCFSWLLSLYLVHLERCFGLPSVPTGGHGLILLIFWTGALVADTILLVNLNSPVWFFHMASHKDQMLLALYVSRFFITLWLFLLGLKAPGMPRQEDYLLGAGIPYTLHVRDNSMSTWSGFGRKMRRLLPFLWPKGNCKLQLAVFFCFVILVAGRILTPISPILLKKIVDGLGVMPGHKREFLWQDILAYSSLILVVQGSNSLFSNLRNILWIRVQQFTTKYTQVKLYEHLHSLSLSWHLSRKTGDVLRVLDRGTQSVNSLLSYMLFQIFPAIADTLIAFGYFTYAFNLWFGLIVLFSIVIYSTLTISISEWRTKFRREMNLLDNAAQAKGVDALLNFETVKYYNAEEVEVREYANCVDEYQKAEWKTSFSLAFLNILQSLTVNAGSVTGSLLCAYMVYKGDSGMTAGDFVLFIAYISQMYTPLNFLGTYYRVIQKSFIDMENMFELLDHQPDVVDHHGAIDLKLDQGQIEFRDVCFSYNNDRPILKQVSFVVPPGHTVAFVGQTGAGKSTLVRLLFRFYDVKSGTILIDGQNIAFVKQKSLRSHIGVVPQDTVLFNSSILENIRYGRPSATDDEVIDAARSAEIHDSILQMPNKYETVVGERGLKLSGGEKQRVAIARTILKAPSIIILDEATSALDTRTERRVQKALSEIVKGKTTIVVAHRLSTIVKADQIIVLEDGEIVEQGNHKELLSLNKKYAAMWFQQLEEERQISEAERRISEAEPGPSGIKDETL</sequence>
<dbReference type="PROSITE" id="PS00211">
    <property type="entry name" value="ABC_TRANSPORTER_1"/>
    <property type="match status" value="1"/>
</dbReference>
<comment type="subcellular location">
    <subcellularLocation>
        <location evidence="8">Cell membrane</location>
        <topology evidence="8">Multi-pass membrane protein</topology>
    </subcellularLocation>
    <subcellularLocation>
        <location evidence="1">Early endosome membrane</location>
    </subcellularLocation>
    <subcellularLocation>
        <location evidence="6">Endoplasmic reticulum membrane</location>
        <topology evidence="6">Multi-pass membrane protein</topology>
    </subcellularLocation>
    <subcellularLocation>
        <location evidence="3">Endosome membrane</location>
        <topology evidence="3">Multi-pass membrane protein</topology>
    </subcellularLocation>
    <subcellularLocation>
        <location evidence="2">Endosome</location>
        <location evidence="2">Multivesicular body membrane</location>
    </subcellularLocation>
    <subcellularLocation>
        <location evidence="9">Golgi apparatus membrane</location>
        <topology evidence="9">Multi-pass membrane protein</topology>
    </subcellularLocation>
    <subcellularLocation>
        <location evidence="5">Late endosome membrane</location>
    </subcellularLocation>
    <subcellularLocation>
        <location evidence="10">Lysosome membrane</location>
    </subcellularLocation>
    <subcellularLocation>
        <location evidence="28">Melanosome membrane</location>
    </subcellularLocation>
    <subcellularLocation>
        <location evidence="4">Mitochondrion outer membrane</location>
        <topology evidence="4">Multi-pass membrane protein</topology>
    </subcellularLocation>
    <subcellularLocation>
        <location evidence="7">Secreted</location>
        <location evidence="7">Extracellular exosome</location>
    </subcellularLocation>
</comment>
<evidence type="ECO:0000256" key="17">
    <source>
        <dbReference type="ARBA" id="ARBA00022753"/>
    </source>
</evidence>
<evidence type="ECO:0000256" key="28">
    <source>
        <dbReference type="ARBA" id="ARBA00024320"/>
    </source>
</evidence>
<dbReference type="GO" id="GO:0015439">
    <property type="term" value="F:ABC-type heme transporter activity"/>
    <property type="evidence" value="ECO:0007669"/>
    <property type="project" value="UniProtKB-EC"/>
</dbReference>
<keyword evidence="24" id="KW-0496">Mitochondrion</keyword>
<keyword evidence="45" id="KW-1185">Reference proteome</keyword>
<evidence type="ECO:0000256" key="15">
    <source>
        <dbReference type="ARBA" id="ARBA00022692"/>
    </source>
</evidence>
<dbReference type="CDD" id="cd03253">
    <property type="entry name" value="ABCC_ATM1_transporter"/>
    <property type="match status" value="1"/>
</dbReference>
<feature type="transmembrane region" description="Helical" evidence="42">
    <location>
        <begin position="399"/>
        <end position="420"/>
    </location>
</feature>
<evidence type="ECO:0000256" key="24">
    <source>
        <dbReference type="ARBA" id="ARBA00023128"/>
    </source>
</evidence>
<evidence type="ECO:0000256" key="14">
    <source>
        <dbReference type="ARBA" id="ARBA00022525"/>
    </source>
</evidence>
<comment type="similarity">
    <text evidence="29">Belongs to the ABC transporter superfamily. ABCB family. Heavy Metal importer (TC 3.A.1.210) subfamily.</text>
</comment>
<dbReference type="GO" id="GO:0000139">
    <property type="term" value="C:Golgi membrane"/>
    <property type="evidence" value="ECO:0007669"/>
    <property type="project" value="UniProtKB-SubCell"/>
</dbReference>
<evidence type="ECO:0000256" key="11">
    <source>
        <dbReference type="ARBA" id="ARBA00011738"/>
    </source>
</evidence>
<evidence type="ECO:0000256" key="31">
    <source>
        <dbReference type="ARBA" id="ARBA00024439"/>
    </source>
</evidence>
<evidence type="ECO:0000256" key="33">
    <source>
        <dbReference type="ARBA" id="ARBA00047649"/>
    </source>
</evidence>
<comment type="catalytic activity">
    <reaction evidence="36">
        <text>protoporphyrin IX(in) + ATP + H2O = protoporphyrin IX(out) + ADP + phosphate + H(+)</text>
        <dbReference type="Rhea" id="RHEA:61336"/>
        <dbReference type="ChEBI" id="CHEBI:15377"/>
        <dbReference type="ChEBI" id="CHEBI:15378"/>
        <dbReference type="ChEBI" id="CHEBI:30616"/>
        <dbReference type="ChEBI" id="CHEBI:43474"/>
        <dbReference type="ChEBI" id="CHEBI:57306"/>
        <dbReference type="ChEBI" id="CHEBI:456216"/>
    </reaction>
    <physiologicalReaction direction="left-to-right" evidence="36">
        <dbReference type="Rhea" id="RHEA:61337"/>
    </physiologicalReaction>
</comment>
<dbReference type="PROSITE" id="PS50893">
    <property type="entry name" value="ABC_TRANSPORTER_2"/>
    <property type="match status" value="1"/>
</dbReference>
<dbReference type="Proteomes" id="UP000694867">
    <property type="component" value="Unplaced"/>
</dbReference>
<keyword evidence="15 42" id="KW-0812">Transmembrane</keyword>
<feature type="transmembrane region" description="Helical" evidence="42">
    <location>
        <begin position="482"/>
        <end position="508"/>
    </location>
</feature>
<dbReference type="GO" id="GO:0020037">
    <property type="term" value="F:heme binding"/>
    <property type="evidence" value="ECO:0007669"/>
    <property type="project" value="TreeGrafter"/>
</dbReference>
<dbReference type="GO" id="GO:0005765">
    <property type="term" value="C:lysosomal membrane"/>
    <property type="evidence" value="ECO:0007669"/>
    <property type="project" value="UniProtKB-SubCell"/>
</dbReference>
<dbReference type="AlphaFoldDB" id="A0AAJ6QX10"/>
<proteinExistence type="inferred from homology"/>